<organism evidence="3 4">
    <name type="scientific">Nocardia thailandica</name>
    <dbReference type="NCBI Taxonomy" id="257275"/>
    <lineage>
        <taxon>Bacteria</taxon>
        <taxon>Bacillati</taxon>
        <taxon>Actinomycetota</taxon>
        <taxon>Actinomycetes</taxon>
        <taxon>Mycobacteriales</taxon>
        <taxon>Nocardiaceae</taxon>
        <taxon>Nocardia</taxon>
    </lineage>
</organism>
<dbReference type="PANTHER" id="PTHR35176">
    <property type="entry name" value="HEME OXYGENASE HI_0854-RELATED"/>
    <property type="match status" value="1"/>
</dbReference>
<feature type="domain" description="Pyridoxamine 5'-phosphate oxidase N-terminal" evidence="2">
    <location>
        <begin position="32"/>
        <end position="125"/>
    </location>
</feature>
<protein>
    <submittedName>
        <fullName evidence="3">Pyridoxamine 5'-phosphate oxidase family protein</fullName>
    </submittedName>
</protein>
<dbReference type="PANTHER" id="PTHR35176:SF4">
    <property type="entry name" value="PYRIDOXAMINE 5'-PHOSPHATE OXIDASE-RELATED FMN-BINDING"/>
    <property type="match status" value="1"/>
</dbReference>
<evidence type="ECO:0000259" key="2">
    <source>
        <dbReference type="Pfam" id="PF01243"/>
    </source>
</evidence>
<dbReference type="SUPFAM" id="SSF50475">
    <property type="entry name" value="FMN-binding split barrel"/>
    <property type="match status" value="1"/>
</dbReference>
<name>A0ABW6PRQ2_9NOCA</name>
<dbReference type="EMBL" id="JBIAMX010000012">
    <property type="protein sequence ID" value="MFF0545071.1"/>
    <property type="molecule type" value="Genomic_DNA"/>
</dbReference>
<keyword evidence="1" id="KW-0560">Oxidoreductase</keyword>
<accession>A0ABW6PRQ2</accession>
<keyword evidence="4" id="KW-1185">Reference proteome</keyword>
<dbReference type="InterPro" id="IPR012349">
    <property type="entry name" value="Split_barrel_FMN-bd"/>
</dbReference>
<dbReference type="Gene3D" id="2.30.110.10">
    <property type="entry name" value="Electron Transport, Fmn-binding Protein, Chain A"/>
    <property type="match status" value="1"/>
</dbReference>
<sequence length="169" mass="18060">MAVETTNLDIYGNAPLEWSRARAALHGFVAQPQQSVFLGTVGPDGRPHTTGVGAVWLDDGVYVVSGLKTRKSRNLAANPACTVAFALADLDVVVDGTAAVVRDGETLERVARYYRDNGWPVEARDGAFTAPYSAPSAGPAPWHLYFITPESVVGVATAEPYGATRWTLR</sequence>
<evidence type="ECO:0000313" key="3">
    <source>
        <dbReference type="EMBL" id="MFF0545071.1"/>
    </source>
</evidence>
<dbReference type="Proteomes" id="UP001601444">
    <property type="component" value="Unassembled WGS sequence"/>
</dbReference>
<dbReference type="RefSeq" id="WP_043652365.1">
    <property type="nucleotide sequence ID" value="NZ_JBIAMX010000012.1"/>
</dbReference>
<evidence type="ECO:0000256" key="1">
    <source>
        <dbReference type="ARBA" id="ARBA00023002"/>
    </source>
</evidence>
<evidence type="ECO:0000313" key="4">
    <source>
        <dbReference type="Proteomes" id="UP001601444"/>
    </source>
</evidence>
<comment type="caution">
    <text evidence="3">The sequence shown here is derived from an EMBL/GenBank/DDBJ whole genome shotgun (WGS) entry which is preliminary data.</text>
</comment>
<gene>
    <name evidence="3" type="ORF">ACFYTF_19765</name>
</gene>
<proteinExistence type="predicted"/>
<dbReference type="InterPro" id="IPR011576">
    <property type="entry name" value="Pyridox_Oxase_N"/>
</dbReference>
<reference evidence="3 4" key="1">
    <citation type="submission" date="2024-10" db="EMBL/GenBank/DDBJ databases">
        <title>The Natural Products Discovery Center: Release of the First 8490 Sequenced Strains for Exploring Actinobacteria Biosynthetic Diversity.</title>
        <authorList>
            <person name="Kalkreuter E."/>
            <person name="Kautsar S.A."/>
            <person name="Yang D."/>
            <person name="Bader C.D."/>
            <person name="Teijaro C.N."/>
            <person name="Fluegel L."/>
            <person name="Davis C.M."/>
            <person name="Simpson J.R."/>
            <person name="Lauterbach L."/>
            <person name="Steele A.D."/>
            <person name="Gui C."/>
            <person name="Meng S."/>
            <person name="Li G."/>
            <person name="Viehrig K."/>
            <person name="Ye F."/>
            <person name="Su P."/>
            <person name="Kiefer A.F."/>
            <person name="Nichols A."/>
            <person name="Cepeda A.J."/>
            <person name="Yan W."/>
            <person name="Fan B."/>
            <person name="Jiang Y."/>
            <person name="Adhikari A."/>
            <person name="Zheng C.-J."/>
            <person name="Schuster L."/>
            <person name="Cowan T.M."/>
            <person name="Smanski M.J."/>
            <person name="Chevrette M.G."/>
            <person name="De Carvalho L.P.S."/>
            <person name="Shen B."/>
        </authorList>
    </citation>
    <scope>NUCLEOTIDE SEQUENCE [LARGE SCALE GENOMIC DNA]</scope>
    <source>
        <strain evidence="3 4">NPDC004045</strain>
    </source>
</reference>
<dbReference type="InterPro" id="IPR052019">
    <property type="entry name" value="F420H2_bilvrd_red/Heme_oxyg"/>
</dbReference>
<dbReference type="Pfam" id="PF01243">
    <property type="entry name" value="PNPOx_N"/>
    <property type="match status" value="1"/>
</dbReference>